<dbReference type="AlphaFoldDB" id="A0A3G7TJR0"/>
<protein>
    <submittedName>
        <fullName evidence="1">Uncharacterized protein</fullName>
    </submittedName>
</protein>
<dbReference type="EMBL" id="CP027753">
    <property type="protein sequence ID" value="AZE47335.1"/>
    <property type="molecule type" value="Genomic_DNA"/>
</dbReference>
<reference evidence="1 2" key="1">
    <citation type="submission" date="2018-03" db="EMBL/GenBank/DDBJ databases">
        <title>Diversity of phytobeneficial traits revealed by whole-genome analysis of worldwide-isolated phenazine-producing Pseudomonas spp.</title>
        <authorList>
            <person name="Biessy A."/>
            <person name="Novinscak A."/>
            <person name="Blom J."/>
            <person name="Leger G."/>
            <person name="Thomashow L.S."/>
            <person name="Cazorla F.M."/>
            <person name="Josic D."/>
            <person name="Filion M."/>
        </authorList>
    </citation>
    <scope>NUCLEOTIDE SEQUENCE [LARGE SCALE GENOMIC DNA]</scope>
    <source>
        <strain evidence="1 2">B25</strain>
    </source>
</reference>
<sequence length="62" mass="6600">MRLNELKPLCGKGWLGHASAGQPKIAASDVKQVRQSIFLSGFFSCCPVWGVTPLNNVACPAV</sequence>
<evidence type="ECO:0000313" key="2">
    <source>
        <dbReference type="Proteomes" id="UP000268048"/>
    </source>
</evidence>
<accession>A0A3G7TJR0</accession>
<gene>
    <name evidence="1" type="ORF">C4K04_1647</name>
</gene>
<name>A0A3G7TJR0_9PSED</name>
<dbReference type="Proteomes" id="UP000268048">
    <property type="component" value="Chromosome"/>
</dbReference>
<proteinExistence type="predicted"/>
<organism evidence="1 2">
    <name type="scientific">Pseudomonas chlororaphis</name>
    <dbReference type="NCBI Taxonomy" id="587753"/>
    <lineage>
        <taxon>Bacteria</taxon>
        <taxon>Pseudomonadati</taxon>
        <taxon>Pseudomonadota</taxon>
        <taxon>Gammaproteobacteria</taxon>
        <taxon>Pseudomonadales</taxon>
        <taxon>Pseudomonadaceae</taxon>
        <taxon>Pseudomonas</taxon>
    </lineage>
</organism>
<evidence type="ECO:0000313" key="1">
    <source>
        <dbReference type="EMBL" id="AZE47335.1"/>
    </source>
</evidence>